<evidence type="ECO:0000313" key="2">
    <source>
        <dbReference type="EMBL" id="JAD16684.1"/>
    </source>
</evidence>
<organism evidence="2">
    <name type="scientific">Arundo donax</name>
    <name type="common">Giant reed</name>
    <name type="synonym">Donax arundinaceus</name>
    <dbReference type="NCBI Taxonomy" id="35708"/>
    <lineage>
        <taxon>Eukaryota</taxon>
        <taxon>Viridiplantae</taxon>
        <taxon>Streptophyta</taxon>
        <taxon>Embryophyta</taxon>
        <taxon>Tracheophyta</taxon>
        <taxon>Spermatophyta</taxon>
        <taxon>Magnoliopsida</taxon>
        <taxon>Liliopsida</taxon>
        <taxon>Poales</taxon>
        <taxon>Poaceae</taxon>
        <taxon>PACMAD clade</taxon>
        <taxon>Arundinoideae</taxon>
        <taxon>Arundineae</taxon>
        <taxon>Arundo</taxon>
    </lineage>
</organism>
<evidence type="ECO:0000256" key="1">
    <source>
        <dbReference type="SAM" id="MobiDB-lite"/>
    </source>
</evidence>
<protein>
    <submittedName>
        <fullName evidence="2">Uncharacterized protein</fullName>
    </submittedName>
</protein>
<feature type="region of interest" description="Disordered" evidence="1">
    <location>
        <begin position="1"/>
        <end position="33"/>
    </location>
</feature>
<reference evidence="2" key="2">
    <citation type="journal article" date="2015" name="Data Brief">
        <title>Shoot transcriptome of the giant reed, Arundo donax.</title>
        <authorList>
            <person name="Barrero R.A."/>
            <person name="Guerrero F.D."/>
            <person name="Moolhuijzen P."/>
            <person name="Goolsby J.A."/>
            <person name="Tidwell J."/>
            <person name="Bellgard S.E."/>
            <person name="Bellgard M.I."/>
        </authorList>
    </citation>
    <scope>NUCLEOTIDE SEQUENCE</scope>
    <source>
        <tissue evidence="2">Shoot tissue taken approximately 20 cm above the soil surface</tissue>
    </source>
</reference>
<reference evidence="2" key="1">
    <citation type="submission" date="2014-09" db="EMBL/GenBank/DDBJ databases">
        <authorList>
            <person name="Magalhaes I.L.F."/>
            <person name="Oliveira U."/>
            <person name="Santos F.R."/>
            <person name="Vidigal T.H.D.A."/>
            <person name="Brescovit A.D."/>
            <person name="Santos A.J."/>
        </authorList>
    </citation>
    <scope>NUCLEOTIDE SEQUENCE</scope>
    <source>
        <tissue evidence="2">Shoot tissue taken approximately 20 cm above the soil surface</tissue>
    </source>
</reference>
<dbReference type="AlphaFoldDB" id="A0A0A8XRX4"/>
<feature type="compositionally biased region" description="Polar residues" evidence="1">
    <location>
        <begin position="8"/>
        <end position="22"/>
    </location>
</feature>
<name>A0A0A8XRX4_ARUDO</name>
<accession>A0A0A8XRX4</accession>
<dbReference type="EMBL" id="GBRH01281211">
    <property type="protein sequence ID" value="JAD16684.1"/>
    <property type="molecule type" value="Transcribed_RNA"/>
</dbReference>
<proteinExistence type="predicted"/>
<sequence>MHRLNCLHDSSASNRDTNSTCGSKVANGSKKSRTVPLPLMYPYFHNEFGMGILV</sequence>